<evidence type="ECO:0000256" key="1">
    <source>
        <dbReference type="SAM" id="MobiDB-lite"/>
    </source>
</evidence>
<feature type="compositionally biased region" description="Basic and acidic residues" evidence="1">
    <location>
        <begin position="54"/>
        <end position="74"/>
    </location>
</feature>
<name>A0AAV4T4A2_9ARAC</name>
<reference evidence="2 3" key="1">
    <citation type="submission" date="2021-06" db="EMBL/GenBank/DDBJ databases">
        <title>Caerostris darwini draft genome.</title>
        <authorList>
            <person name="Kono N."/>
            <person name="Arakawa K."/>
        </authorList>
    </citation>
    <scope>NUCLEOTIDE SEQUENCE [LARGE SCALE GENOMIC DNA]</scope>
</reference>
<dbReference type="EMBL" id="BPLQ01008957">
    <property type="protein sequence ID" value="GIY40559.1"/>
    <property type="molecule type" value="Genomic_DNA"/>
</dbReference>
<evidence type="ECO:0000313" key="3">
    <source>
        <dbReference type="Proteomes" id="UP001054837"/>
    </source>
</evidence>
<evidence type="ECO:0000313" key="2">
    <source>
        <dbReference type="EMBL" id="GIY40559.1"/>
    </source>
</evidence>
<comment type="caution">
    <text evidence="2">The sequence shown here is derived from an EMBL/GenBank/DDBJ whole genome shotgun (WGS) entry which is preliminary data.</text>
</comment>
<protein>
    <submittedName>
        <fullName evidence="2">Uncharacterized protein</fullName>
    </submittedName>
</protein>
<dbReference type="Proteomes" id="UP001054837">
    <property type="component" value="Unassembled WGS sequence"/>
</dbReference>
<accession>A0AAV4T4A2</accession>
<sequence length="153" mass="17263">MLPEKKKKGKNGGMVHLERVKIEQKSSATFLLSQKLLMKMDEGLMGNILTRHSNKTERKNEQNEDGKRKEEKVSRNSYMCIETIVMHGSTQPAPLKIQLSFGRKYIYATSKEEGEEEEKMGGGGRDGAFGTSKNRREIFCNFSSSSKPPDEDG</sequence>
<proteinExistence type="predicted"/>
<feature type="region of interest" description="Disordered" evidence="1">
    <location>
        <begin position="111"/>
        <end position="132"/>
    </location>
</feature>
<organism evidence="2 3">
    <name type="scientific">Caerostris darwini</name>
    <dbReference type="NCBI Taxonomy" id="1538125"/>
    <lineage>
        <taxon>Eukaryota</taxon>
        <taxon>Metazoa</taxon>
        <taxon>Ecdysozoa</taxon>
        <taxon>Arthropoda</taxon>
        <taxon>Chelicerata</taxon>
        <taxon>Arachnida</taxon>
        <taxon>Araneae</taxon>
        <taxon>Araneomorphae</taxon>
        <taxon>Entelegynae</taxon>
        <taxon>Araneoidea</taxon>
        <taxon>Araneidae</taxon>
        <taxon>Caerostris</taxon>
    </lineage>
</organism>
<keyword evidence="3" id="KW-1185">Reference proteome</keyword>
<dbReference type="AlphaFoldDB" id="A0AAV4T4A2"/>
<feature type="region of interest" description="Disordered" evidence="1">
    <location>
        <begin position="47"/>
        <end position="74"/>
    </location>
</feature>
<gene>
    <name evidence="2" type="ORF">CDAR_49571</name>
</gene>